<sequence>MQFINKCTCKVTAYQARKPGTLEMQLALEIVGVGVFANSTIALMRKWHTAEKSIKKIKRALTWIERLDFTRHGNSSFYVEDDPVVPTLLEGLPILSNECADMVELATKETLSAQVMQMILHKIFGADSSVRILEPSNLGISNRAITTDSGHFKRALAGVTNKMKILFQVNCNNNHWCAVLTNLEKGRMYVYDSMASSYAASIRAVAQQMTSQCQTQCSISDSRSWPWHPERQLQLRCVRTAGLRDVLWVRAARPPRQEDSAMHALSLLAHVHQ</sequence>
<evidence type="ECO:0000259" key="4">
    <source>
        <dbReference type="Pfam" id="PF02902"/>
    </source>
</evidence>
<comment type="similarity">
    <text evidence="1">Belongs to the peptidase C48 family.</text>
</comment>
<protein>
    <submittedName>
        <fullName evidence="6">Unnamed protein product</fullName>
    </submittedName>
</protein>
<evidence type="ECO:0000256" key="3">
    <source>
        <dbReference type="ARBA" id="ARBA00022801"/>
    </source>
</evidence>
<dbReference type="InterPro" id="IPR003653">
    <property type="entry name" value="Peptidase_C48_C"/>
</dbReference>
<dbReference type="Pfam" id="PF02902">
    <property type="entry name" value="Peptidase_C48"/>
    <property type="match status" value="1"/>
</dbReference>
<evidence type="ECO:0000256" key="2">
    <source>
        <dbReference type="ARBA" id="ARBA00022670"/>
    </source>
</evidence>
<dbReference type="AlphaFoldDB" id="A0A9W7D2U1"/>
<feature type="domain" description="Ubiquitin-like protease family profile" evidence="4">
    <location>
        <begin position="160"/>
        <end position="217"/>
    </location>
</feature>
<dbReference type="EMBL" id="BSXT01003488">
    <property type="protein sequence ID" value="GMF54379.1"/>
    <property type="molecule type" value="Genomic_DNA"/>
</dbReference>
<dbReference type="OrthoDB" id="94679at2759"/>
<evidence type="ECO:0000313" key="5">
    <source>
        <dbReference type="EMBL" id="GMF54375.1"/>
    </source>
</evidence>
<evidence type="ECO:0000256" key="1">
    <source>
        <dbReference type="ARBA" id="ARBA00005234"/>
    </source>
</evidence>
<gene>
    <name evidence="5" type="ORF">Pfra01_002267800</name>
    <name evidence="6" type="ORF">Pfra01_002268200</name>
</gene>
<dbReference type="Gene3D" id="3.40.395.10">
    <property type="entry name" value="Adenoviral Proteinase, Chain A"/>
    <property type="match status" value="1"/>
</dbReference>
<dbReference type="GO" id="GO:0006508">
    <property type="term" value="P:proteolysis"/>
    <property type="evidence" value="ECO:0007669"/>
    <property type="project" value="UniProtKB-KW"/>
</dbReference>
<dbReference type="InterPro" id="IPR038765">
    <property type="entry name" value="Papain-like_cys_pep_sf"/>
</dbReference>
<keyword evidence="2" id="KW-0645">Protease</keyword>
<dbReference type="Proteomes" id="UP001165121">
    <property type="component" value="Unassembled WGS sequence"/>
</dbReference>
<dbReference type="EMBL" id="BSXT01003488">
    <property type="protein sequence ID" value="GMF54375.1"/>
    <property type="molecule type" value="Genomic_DNA"/>
</dbReference>
<dbReference type="GO" id="GO:0008234">
    <property type="term" value="F:cysteine-type peptidase activity"/>
    <property type="evidence" value="ECO:0007669"/>
    <property type="project" value="InterPro"/>
</dbReference>
<comment type="caution">
    <text evidence="6">The sequence shown here is derived from an EMBL/GenBank/DDBJ whole genome shotgun (WGS) entry which is preliminary data.</text>
</comment>
<accession>A0A9W7D2U1</accession>
<dbReference type="SUPFAM" id="SSF54001">
    <property type="entry name" value="Cysteine proteinases"/>
    <property type="match status" value="1"/>
</dbReference>
<evidence type="ECO:0000313" key="7">
    <source>
        <dbReference type="Proteomes" id="UP001165121"/>
    </source>
</evidence>
<evidence type="ECO:0000313" key="6">
    <source>
        <dbReference type="EMBL" id="GMF54379.1"/>
    </source>
</evidence>
<reference evidence="6" key="1">
    <citation type="submission" date="2023-04" db="EMBL/GenBank/DDBJ databases">
        <title>Phytophthora fragariaefolia NBRC 109709.</title>
        <authorList>
            <person name="Ichikawa N."/>
            <person name="Sato H."/>
            <person name="Tonouchi N."/>
        </authorList>
    </citation>
    <scope>NUCLEOTIDE SEQUENCE</scope>
    <source>
        <strain evidence="6">NBRC 109709</strain>
    </source>
</reference>
<keyword evidence="3" id="KW-0378">Hydrolase</keyword>
<proteinExistence type="inferred from homology"/>
<keyword evidence="7" id="KW-1185">Reference proteome</keyword>
<name>A0A9W7D2U1_9STRA</name>
<organism evidence="6 7">
    <name type="scientific">Phytophthora fragariaefolia</name>
    <dbReference type="NCBI Taxonomy" id="1490495"/>
    <lineage>
        <taxon>Eukaryota</taxon>
        <taxon>Sar</taxon>
        <taxon>Stramenopiles</taxon>
        <taxon>Oomycota</taxon>
        <taxon>Peronosporomycetes</taxon>
        <taxon>Peronosporales</taxon>
        <taxon>Peronosporaceae</taxon>
        <taxon>Phytophthora</taxon>
    </lineage>
</organism>